<dbReference type="Proteomes" id="UP001210231">
    <property type="component" value="Unassembled WGS sequence"/>
</dbReference>
<keyword evidence="2" id="KW-1185">Reference proteome</keyword>
<sequence>EFNELDEDLGWHDFTLRSYDPQIGRFLQADPYDQFASGYVGMGNDPVNTIDRSGGWVSSAAAAALKQVACVGSSVAYSASFTIASLASSFFTVMNITVRSINDGNINVSSGILLNTNSDFSMEWNNGGDEEYDESFENQLKNLIELKNYWAALALIRSKYPELKNSTKKRILDEEFFENLRGHMVEPKNNALFVRWGVPFFKGYLNNKYSLGALVRSIYHEYIHVELYSNINTGAVYRGMEKYKHLDYTKKAIQEIFAHYITLTNNSLPNLTDEEFNKYIDVAIEEYNKLTKEEQEILKSIYETLKSMKK</sequence>
<proteinExistence type="predicted"/>
<dbReference type="Gene3D" id="2.180.10.10">
    <property type="entry name" value="RHS repeat-associated core"/>
    <property type="match status" value="1"/>
</dbReference>
<dbReference type="NCBIfam" id="TIGR03696">
    <property type="entry name" value="Rhs_assc_core"/>
    <property type="match status" value="1"/>
</dbReference>
<feature type="non-terminal residue" evidence="1">
    <location>
        <position position="1"/>
    </location>
</feature>
<organism evidence="1 2">
    <name type="scientific">Polluticaenibacter yanchengensis</name>
    <dbReference type="NCBI Taxonomy" id="3014562"/>
    <lineage>
        <taxon>Bacteria</taxon>
        <taxon>Pseudomonadati</taxon>
        <taxon>Bacteroidota</taxon>
        <taxon>Chitinophagia</taxon>
        <taxon>Chitinophagales</taxon>
        <taxon>Chitinophagaceae</taxon>
        <taxon>Polluticaenibacter</taxon>
    </lineage>
</organism>
<reference evidence="1 2" key="1">
    <citation type="submission" date="2022-12" db="EMBL/GenBank/DDBJ databases">
        <title>Chitinophagaceae gen. sp. nov., a new member of the family Chitinophagaceae, isolated from soil in a chemical factory.</title>
        <authorList>
            <person name="Ke Z."/>
        </authorList>
    </citation>
    <scope>NUCLEOTIDE SEQUENCE [LARGE SCALE GENOMIC DNA]</scope>
    <source>
        <strain evidence="1 2">LY-5</strain>
    </source>
</reference>
<dbReference type="InterPro" id="IPR022385">
    <property type="entry name" value="Rhs_assc_core"/>
</dbReference>
<accession>A0ABT4URP6</accession>
<dbReference type="EMBL" id="JAQGEF010000064">
    <property type="protein sequence ID" value="MDA3616880.1"/>
    <property type="molecule type" value="Genomic_DNA"/>
</dbReference>
<evidence type="ECO:0000313" key="2">
    <source>
        <dbReference type="Proteomes" id="UP001210231"/>
    </source>
</evidence>
<evidence type="ECO:0008006" key="3">
    <source>
        <dbReference type="Google" id="ProtNLM"/>
    </source>
</evidence>
<protein>
    <recommendedName>
        <fullName evidence="3">RHS repeat-associated core domain-containing protein</fullName>
    </recommendedName>
</protein>
<dbReference type="RefSeq" id="WP_407033209.1">
    <property type="nucleotide sequence ID" value="NZ_JAQGEF010000064.1"/>
</dbReference>
<comment type="caution">
    <text evidence="1">The sequence shown here is derived from an EMBL/GenBank/DDBJ whole genome shotgun (WGS) entry which is preliminary data.</text>
</comment>
<evidence type="ECO:0000313" key="1">
    <source>
        <dbReference type="EMBL" id="MDA3616880.1"/>
    </source>
</evidence>
<name>A0ABT4URP6_9BACT</name>
<gene>
    <name evidence="1" type="ORF">O3P16_18895</name>
</gene>